<protein>
    <submittedName>
        <fullName evidence="2">Uncharacterized protein</fullName>
    </submittedName>
</protein>
<dbReference type="Proteomes" id="UP001499947">
    <property type="component" value="Unassembled WGS sequence"/>
</dbReference>
<name>A0ABN2HAI6_9ACTN</name>
<feature type="compositionally biased region" description="Polar residues" evidence="1">
    <location>
        <begin position="10"/>
        <end position="30"/>
    </location>
</feature>
<organism evidence="2 3">
    <name type="scientific">Streptomyces yatensis</name>
    <dbReference type="NCBI Taxonomy" id="155177"/>
    <lineage>
        <taxon>Bacteria</taxon>
        <taxon>Bacillati</taxon>
        <taxon>Actinomycetota</taxon>
        <taxon>Actinomycetes</taxon>
        <taxon>Kitasatosporales</taxon>
        <taxon>Streptomycetaceae</taxon>
        <taxon>Streptomyces</taxon>
        <taxon>Streptomyces violaceusniger group</taxon>
    </lineage>
</organism>
<evidence type="ECO:0000313" key="3">
    <source>
        <dbReference type="Proteomes" id="UP001499947"/>
    </source>
</evidence>
<comment type="caution">
    <text evidence="2">The sequence shown here is derived from an EMBL/GenBank/DDBJ whole genome shotgun (WGS) entry which is preliminary data.</text>
</comment>
<feature type="region of interest" description="Disordered" evidence="1">
    <location>
        <begin position="52"/>
        <end position="97"/>
    </location>
</feature>
<sequence length="118" mass="12329">MCRGTRRRNTSQPSGSTDTAIEATQDTNTPAVGIAGANATSSTSFAAEKTVLPTGTQNALRSPVSTPSWRVSSDQPTTATMKPRPWSGPCRKRYDGPQVLSVSRKTTAASATTTELAA</sequence>
<accession>A0ABN2HAI6</accession>
<feature type="region of interest" description="Disordered" evidence="1">
    <location>
        <begin position="1"/>
        <end position="35"/>
    </location>
</feature>
<keyword evidence="3" id="KW-1185">Reference proteome</keyword>
<evidence type="ECO:0000313" key="2">
    <source>
        <dbReference type="EMBL" id="GAA1684642.1"/>
    </source>
</evidence>
<reference evidence="2 3" key="1">
    <citation type="journal article" date="2019" name="Int. J. Syst. Evol. Microbiol.">
        <title>The Global Catalogue of Microorganisms (GCM) 10K type strain sequencing project: providing services to taxonomists for standard genome sequencing and annotation.</title>
        <authorList>
            <consortium name="The Broad Institute Genomics Platform"/>
            <consortium name="The Broad Institute Genome Sequencing Center for Infectious Disease"/>
            <person name="Wu L."/>
            <person name="Ma J."/>
        </authorList>
    </citation>
    <scope>NUCLEOTIDE SEQUENCE [LARGE SCALE GENOMIC DNA]</scope>
    <source>
        <strain evidence="2 3">JCM 13244</strain>
    </source>
</reference>
<feature type="compositionally biased region" description="Polar residues" evidence="1">
    <location>
        <begin position="53"/>
        <end position="80"/>
    </location>
</feature>
<proteinExistence type="predicted"/>
<evidence type="ECO:0000256" key="1">
    <source>
        <dbReference type="SAM" id="MobiDB-lite"/>
    </source>
</evidence>
<gene>
    <name evidence="2" type="ORF">GCM10009680_25280</name>
</gene>
<dbReference type="EMBL" id="BAAALR010000031">
    <property type="protein sequence ID" value="GAA1684642.1"/>
    <property type="molecule type" value="Genomic_DNA"/>
</dbReference>